<dbReference type="OrthoDB" id="9801813at2"/>
<accession>B9EBS7</accession>
<dbReference type="InterPro" id="IPR027417">
    <property type="entry name" value="P-loop_NTPase"/>
</dbReference>
<reference evidence="2 3" key="1">
    <citation type="journal article" date="2009" name="J. Bacteriol.">
        <title>Complete genome sequence of Macrococcus caseolyticus strain JCSCS5402, reflecting the ancestral genome of the human-pathogenic staphylococci.</title>
        <authorList>
            <person name="Baba T."/>
            <person name="Kuwahara-Arai K."/>
            <person name="Uchiyama I."/>
            <person name="Takeuchi F."/>
            <person name="Ito T."/>
            <person name="Hiramatsu K."/>
        </authorList>
    </citation>
    <scope>NUCLEOTIDE SEQUENCE [LARGE SCALE GENOMIC DNA]</scope>
    <source>
        <strain evidence="2 3">JCSC5402</strain>
    </source>
</reference>
<sequence length="454" mass="53425">MLDITIKNIGILNNIEMKIDGITVVGAKNDSGKSTISKVLGTSLLSMNKYKDVFLDYINDQVRSIFFKIEGTLENNLNNHGSQILKTIDELPLEYKNYFNLGTFEPYNIYIDLRIRSTNVKDIDNRIDKMIRVFSFIKNHFFDYITDNDKNRLSSLIKDLDDIKGIKIKDVEETLLLRFFAKSFRENLVNFHSFEPSRISIKENSNTIFEMNFDKQNRLKKHFIGNTSIKNIAYIESPQIIDHLFESILNRFDDSNKLKYTNQLQYMLTNQFKNNPLFDDNSNRNFVLNKIFEIIEGEMKAETSETIDEIYFQKGNYRIETINVATGIKSFSLIQLLLKNNWVNDEMLIIIDEPEINLHPEWQVKYAEILVLIQKYMGCKIYINTHSSYIIEAIDLYSKKYDLKSQTNYYMLDEYSSEFLDNDFRPIFKQLNGAFDILDEEKINDFLNFGTENE</sequence>
<gene>
    <name evidence="2" type="ordered locus">MCCL_0981</name>
</gene>
<evidence type="ECO:0000313" key="3">
    <source>
        <dbReference type="Proteomes" id="UP000001383"/>
    </source>
</evidence>
<dbReference type="EMBL" id="AP009484">
    <property type="protein sequence ID" value="BAH17688.1"/>
    <property type="molecule type" value="Genomic_DNA"/>
</dbReference>
<dbReference type="PANTHER" id="PTHR43581:SF2">
    <property type="entry name" value="EXCINUCLEASE ATPASE SUBUNIT"/>
    <property type="match status" value="1"/>
</dbReference>
<dbReference type="InterPro" id="IPR051396">
    <property type="entry name" value="Bact_Antivir_Def_Nuclease"/>
</dbReference>
<evidence type="ECO:0000259" key="1">
    <source>
        <dbReference type="Pfam" id="PF13175"/>
    </source>
</evidence>
<proteinExistence type="predicted"/>
<dbReference type="HOGENOM" id="CLU_049298_0_0_9"/>
<dbReference type="KEGG" id="mcl:MCCL_0981"/>
<protein>
    <recommendedName>
        <fullName evidence="1">Endonuclease GajA/Old nuclease/RecF-like AAA domain-containing protein</fullName>
    </recommendedName>
</protein>
<dbReference type="Gene3D" id="3.40.50.300">
    <property type="entry name" value="P-loop containing nucleotide triphosphate hydrolases"/>
    <property type="match status" value="1"/>
</dbReference>
<name>B9EBS7_MACCJ</name>
<dbReference type="Pfam" id="PF13175">
    <property type="entry name" value="AAA_15"/>
    <property type="match status" value="1"/>
</dbReference>
<dbReference type="Proteomes" id="UP000001383">
    <property type="component" value="Chromosome"/>
</dbReference>
<organism evidence="2 3">
    <name type="scientific">Macrococcus caseolyticus (strain JCSC5402)</name>
    <name type="common">Macrococcoides caseolyticum</name>
    <dbReference type="NCBI Taxonomy" id="458233"/>
    <lineage>
        <taxon>Bacteria</taxon>
        <taxon>Bacillati</taxon>
        <taxon>Bacillota</taxon>
        <taxon>Bacilli</taxon>
        <taxon>Bacillales</taxon>
        <taxon>Staphylococcaceae</taxon>
        <taxon>Macrococcoides</taxon>
    </lineage>
</organism>
<dbReference type="eggNOG" id="COG3593">
    <property type="taxonomic scope" value="Bacteria"/>
</dbReference>
<dbReference type="SUPFAM" id="SSF52540">
    <property type="entry name" value="P-loop containing nucleoside triphosphate hydrolases"/>
    <property type="match status" value="1"/>
</dbReference>
<dbReference type="PANTHER" id="PTHR43581">
    <property type="entry name" value="ATP/GTP PHOSPHATASE"/>
    <property type="match status" value="1"/>
</dbReference>
<dbReference type="AlphaFoldDB" id="B9EBS7"/>
<dbReference type="RefSeq" id="WP_012656888.1">
    <property type="nucleotide sequence ID" value="NC_011999.1"/>
</dbReference>
<feature type="domain" description="Endonuclease GajA/Old nuclease/RecF-like AAA" evidence="1">
    <location>
        <begin position="4"/>
        <end position="391"/>
    </location>
</feature>
<evidence type="ECO:0000313" key="2">
    <source>
        <dbReference type="EMBL" id="BAH17688.1"/>
    </source>
</evidence>
<dbReference type="InterPro" id="IPR041685">
    <property type="entry name" value="AAA_GajA/Old/RecF-like"/>
</dbReference>